<sequence length="244" mass="25312">MTEQHPGDDRLLDLVLGELPVTEAHDLVHHLSTCHPCKREYDALATSVDHILPATPRIEPPPGFERGVLAAMLPPAGSTTSSTTPSGHPDGPEDAVHTEYAGHGGSASRPRRRTLAQLAAACTLGVTLGIGGTLAVDSPDEEAPASVYDASAGTPLATPDGELVGTAALSYLDEQQVLVVTVAGGYGGKTYECRARLDNGETVTLGRWHLPDEGATWVMPAPGASAARIELVTGTDTVWSAADL</sequence>
<evidence type="ECO:0000256" key="2">
    <source>
        <dbReference type="ARBA" id="ARBA00023163"/>
    </source>
</evidence>
<protein>
    <recommendedName>
        <fullName evidence="6">Zinc-finger domain-containing protein</fullName>
    </recommendedName>
</protein>
<feature type="compositionally biased region" description="Low complexity" evidence="3">
    <location>
        <begin position="74"/>
        <end position="89"/>
    </location>
</feature>
<evidence type="ECO:0000256" key="3">
    <source>
        <dbReference type="SAM" id="MobiDB-lite"/>
    </source>
</evidence>
<name>A0A329QNY1_9ACTN</name>
<keyword evidence="2" id="KW-0804">Transcription</keyword>
<gene>
    <name evidence="4" type="ORF">DPM12_11740</name>
</gene>
<feature type="region of interest" description="Disordered" evidence="3">
    <location>
        <begin position="74"/>
        <end position="112"/>
    </location>
</feature>
<dbReference type="AlphaFoldDB" id="A0A329QNY1"/>
<organism evidence="4 5">
    <name type="scientific">Phytoactinopolyspora halophila</name>
    <dbReference type="NCBI Taxonomy" id="1981511"/>
    <lineage>
        <taxon>Bacteria</taxon>
        <taxon>Bacillati</taxon>
        <taxon>Actinomycetota</taxon>
        <taxon>Actinomycetes</taxon>
        <taxon>Jiangellales</taxon>
        <taxon>Jiangellaceae</taxon>
        <taxon>Phytoactinopolyspora</taxon>
    </lineage>
</organism>
<dbReference type="EMBL" id="QMIG01000010">
    <property type="protein sequence ID" value="RAW14087.1"/>
    <property type="molecule type" value="Genomic_DNA"/>
</dbReference>
<evidence type="ECO:0000313" key="4">
    <source>
        <dbReference type="EMBL" id="RAW14087.1"/>
    </source>
</evidence>
<evidence type="ECO:0000256" key="1">
    <source>
        <dbReference type="ARBA" id="ARBA00023015"/>
    </source>
</evidence>
<dbReference type="Gene3D" id="1.10.10.1320">
    <property type="entry name" value="Anti-sigma factor, zinc-finger domain"/>
    <property type="match status" value="1"/>
</dbReference>
<dbReference type="Proteomes" id="UP000250462">
    <property type="component" value="Unassembled WGS sequence"/>
</dbReference>
<evidence type="ECO:0000313" key="5">
    <source>
        <dbReference type="Proteomes" id="UP000250462"/>
    </source>
</evidence>
<accession>A0A329QNY1</accession>
<comment type="caution">
    <text evidence="4">The sequence shown here is derived from an EMBL/GenBank/DDBJ whole genome shotgun (WGS) entry which is preliminary data.</text>
</comment>
<keyword evidence="1" id="KW-0805">Transcription regulation</keyword>
<dbReference type="RefSeq" id="WP_112258509.1">
    <property type="nucleotide sequence ID" value="NZ_QMIG01000010.1"/>
</dbReference>
<dbReference type="OrthoDB" id="5242431at2"/>
<keyword evidence="5" id="KW-1185">Reference proteome</keyword>
<proteinExistence type="predicted"/>
<reference evidence="4 5" key="1">
    <citation type="submission" date="2018-06" db="EMBL/GenBank/DDBJ databases">
        <title>Phytoactinopolyspora halophila sp. nov., a novel halophilic actinomycete isolated from a saline soil in China.</title>
        <authorList>
            <person name="Tang S.-K."/>
        </authorList>
    </citation>
    <scope>NUCLEOTIDE SEQUENCE [LARGE SCALE GENOMIC DNA]</scope>
    <source>
        <strain evidence="4 5">YIM 96934</strain>
    </source>
</reference>
<evidence type="ECO:0008006" key="6">
    <source>
        <dbReference type="Google" id="ProtNLM"/>
    </source>
</evidence>
<dbReference type="InterPro" id="IPR041916">
    <property type="entry name" value="Anti_sigma_zinc_sf"/>
</dbReference>